<evidence type="ECO:0000256" key="2">
    <source>
        <dbReference type="SAM" id="MobiDB-lite"/>
    </source>
</evidence>
<feature type="compositionally biased region" description="Basic and acidic residues" evidence="2">
    <location>
        <begin position="377"/>
        <end position="397"/>
    </location>
</feature>
<dbReference type="Pfam" id="PF00134">
    <property type="entry name" value="Cyclin_N"/>
    <property type="match status" value="1"/>
</dbReference>
<evidence type="ECO:0000256" key="1">
    <source>
        <dbReference type="RuleBase" id="RU000383"/>
    </source>
</evidence>
<dbReference type="InterPro" id="IPR043198">
    <property type="entry name" value="Cyclin/Ssn8"/>
</dbReference>
<dbReference type="CDD" id="cd20533">
    <property type="entry name" value="CYCLIN_CCNL_rpt2"/>
    <property type="match status" value="1"/>
</dbReference>
<feature type="compositionally biased region" description="Acidic residues" evidence="2">
    <location>
        <begin position="284"/>
        <end position="293"/>
    </location>
</feature>
<gene>
    <name evidence="4" type="ORF">CCMP2556_LOCUS3743</name>
</gene>
<evidence type="ECO:0000259" key="3">
    <source>
        <dbReference type="SMART" id="SM00385"/>
    </source>
</evidence>
<feature type="compositionally biased region" description="Pro residues" evidence="2">
    <location>
        <begin position="268"/>
        <end position="277"/>
    </location>
</feature>
<accession>A0ABP0HWU1</accession>
<dbReference type="Proteomes" id="UP001642484">
    <property type="component" value="Unassembled WGS sequence"/>
</dbReference>
<feature type="domain" description="Cyclin-like" evidence="3">
    <location>
        <begin position="34"/>
        <end position="147"/>
    </location>
</feature>
<keyword evidence="5" id="KW-1185">Reference proteome</keyword>
<dbReference type="InterPro" id="IPR006671">
    <property type="entry name" value="Cyclin_N"/>
</dbReference>
<keyword evidence="1" id="KW-0195">Cyclin</keyword>
<dbReference type="SUPFAM" id="SSF47954">
    <property type="entry name" value="Cyclin-like"/>
    <property type="match status" value="2"/>
</dbReference>
<dbReference type="InterPro" id="IPR036915">
    <property type="entry name" value="Cyclin-like_sf"/>
</dbReference>
<organism evidence="4 5">
    <name type="scientific">Durusdinium trenchii</name>
    <dbReference type="NCBI Taxonomy" id="1381693"/>
    <lineage>
        <taxon>Eukaryota</taxon>
        <taxon>Sar</taxon>
        <taxon>Alveolata</taxon>
        <taxon>Dinophyceae</taxon>
        <taxon>Suessiales</taxon>
        <taxon>Symbiodiniaceae</taxon>
        <taxon>Durusdinium</taxon>
    </lineage>
</organism>
<dbReference type="Gene3D" id="1.10.472.10">
    <property type="entry name" value="Cyclin-like"/>
    <property type="match status" value="2"/>
</dbReference>
<dbReference type="EMBL" id="CAXAMN010001481">
    <property type="protein sequence ID" value="CAK8994679.1"/>
    <property type="molecule type" value="Genomic_DNA"/>
</dbReference>
<feature type="region of interest" description="Disordered" evidence="2">
    <location>
        <begin position="265"/>
        <end position="412"/>
    </location>
</feature>
<dbReference type="SMART" id="SM00385">
    <property type="entry name" value="CYCLIN"/>
    <property type="match status" value="2"/>
</dbReference>
<dbReference type="InterPro" id="IPR013763">
    <property type="entry name" value="Cyclin-like_dom"/>
</dbReference>
<dbReference type="PANTHER" id="PTHR10026">
    <property type="entry name" value="CYCLIN"/>
    <property type="match status" value="1"/>
</dbReference>
<comment type="caution">
    <text evidence="4">The sequence shown here is derived from an EMBL/GenBank/DDBJ whole genome shotgun (WGS) entry which is preliminary data.</text>
</comment>
<dbReference type="PIRSF" id="PIRSF036580">
    <property type="entry name" value="Cyclin_L"/>
    <property type="match status" value="1"/>
</dbReference>
<comment type="similarity">
    <text evidence="1">Belongs to the cyclin family.</text>
</comment>
<sequence length="412" mass="46759">MVALVPSEVLAAPPSREDGIDEDSEDQLRRFGAHLIQRAGVLLRLPQLTVVAAAALFQRFYFRKSFAEFEVRVLAMAAVTLASKLQEHPRKVVEVIQVFYRLKMREVEEEDGSASYAGKPTPLLDPTKKEFHDAKKELLSAERNILRELGFEVNLLLDHPHRYAIEYIEHLQRPAELAQKVWNYLNDSLQTSLCCSHQPQNIAGASLVLASKDLGVNLPSKPPWWETFGVQIKDAELIASEMEGLYLKKAPEYFEVPRRKKEVFEPMTPCPSPPPCGPAKSPSDEEDHVDEGETALSRQDSTIDYERLAEVIAESETDFAKCPAGSPPGEELKETQEKQEARPDHHDRGERAKDRRKRDRVSESCSQSPVKRKSVKKAPEASRKGKDGKESRRERERRSKRSNSSESRKKKR</sequence>
<feature type="compositionally biased region" description="Basic and acidic residues" evidence="2">
    <location>
        <begin position="330"/>
        <end position="353"/>
    </location>
</feature>
<name>A0ABP0HWU1_9DINO</name>
<proteinExistence type="inferred from homology"/>
<protein>
    <recommendedName>
        <fullName evidence="3">Cyclin-like domain-containing protein</fullName>
    </recommendedName>
</protein>
<evidence type="ECO:0000313" key="4">
    <source>
        <dbReference type="EMBL" id="CAK8994679.1"/>
    </source>
</evidence>
<reference evidence="4 5" key="1">
    <citation type="submission" date="2024-02" db="EMBL/GenBank/DDBJ databases">
        <authorList>
            <person name="Chen Y."/>
            <person name="Shah S."/>
            <person name="Dougan E. K."/>
            <person name="Thang M."/>
            <person name="Chan C."/>
        </authorList>
    </citation>
    <scope>NUCLEOTIDE SEQUENCE [LARGE SCALE GENOMIC DNA]</scope>
</reference>
<evidence type="ECO:0000313" key="5">
    <source>
        <dbReference type="Proteomes" id="UP001642484"/>
    </source>
</evidence>
<feature type="domain" description="Cyclin-like" evidence="3">
    <location>
        <begin position="162"/>
        <end position="246"/>
    </location>
</feature>
<dbReference type="CDD" id="cd20532">
    <property type="entry name" value="CYCLIN_CCNL_rpt1"/>
    <property type="match status" value="1"/>
</dbReference>